<keyword evidence="1" id="KW-1133">Transmembrane helix</keyword>
<dbReference type="RefSeq" id="WP_303281744.1">
    <property type="nucleotide sequence ID" value="NZ_BAABCZ010000005.1"/>
</dbReference>
<dbReference type="InterPro" id="IPR025250">
    <property type="entry name" value="DUF4199"/>
</dbReference>
<proteinExistence type="predicted"/>
<feature type="transmembrane region" description="Helical" evidence="1">
    <location>
        <begin position="34"/>
        <end position="52"/>
    </location>
</feature>
<keyword evidence="1" id="KW-0812">Transmembrane</keyword>
<comment type="caution">
    <text evidence="2">The sequence shown here is derived from an EMBL/GenBank/DDBJ whole genome shotgun (WGS) entry which is preliminary data.</text>
</comment>
<protein>
    <submittedName>
        <fullName evidence="2">DUF4199 domain-containing protein</fullName>
    </submittedName>
</protein>
<keyword evidence="1" id="KW-0472">Membrane</keyword>
<accession>A0ABT8WZV0</accession>
<name>A0ABT8WZV0_9FLAO</name>
<gene>
    <name evidence="2" type="ORF">Q4Q39_07295</name>
</gene>
<feature type="transmembrane region" description="Helical" evidence="1">
    <location>
        <begin position="7"/>
        <end position="28"/>
    </location>
</feature>
<dbReference type="Pfam" id="PF13858">
    <property type="entry name" value="DUF4199"/>
    <property type="match status" value="1"/>
</dbReference>
<dbReference type="Proteomes" id="UP001176891">
    <property type="component" value="Unassembled WGS sequence"/>
</dbReference>
<feature type="transmembrane region" description="Helical" evidence="1">
    <location>
        <begin position="112"/>
        <end position="136"/>
    </location>
</feature>
<keyword evidence="3" id="KW-1185">Reference proteome</keyword>
<reference evidence="2" key="1">
    <citation type="submission" date="2023-07" db="EMBL/GenBank/DDBJ databases">
        <title>Two novel species in the genus Flavivirga.</title>
        <authorList>
            <person name="Kwon K."/>
        </authorList>
    </citation>
    <scope>NUCLEOTIDE SEQUENCE</scope>
    <source>
        <strain evidence="2">KACC 14157</strain>
    </source>
</reference>
<feature type="transmembrane region" description="Helical" evidence="1">
    <location>
        <begin position="73"/>
        <end position="92"/>
    </location>
</feature>
<organism evidence="2 3">
    <name type="scientific">Flavivirga amylovorans</name>
    <dbReference type="NCBI Taxonomy" id="870486"/>
    <lineage>
        <taxon>Bacteria</taxon>
        <taxon>Pseudomonadati</taxon>
        <taxon>Bacteroidota</taxon>
        <taxon>Flavobacteriia</taxon>
        <taxon>Flavobacteriales</taxon>
        <taxon>Flavobacteriaceae</taxon>
        <taxon>Flavivirga</taxon>
    </lineage>
</organism>
<evidence type="ECO:0000256" key="1">
    <source>
        <dbReference type="SAM" id="Phobius"/>
    </source>
</evidence>
<evidence type="ECO:0000313" key="2">
    <source>
        <dbReference type="EMBL" id="MDO5987196.1"/>
    </source>
</evidence>
<dbReference type="EMBL" id="JAUOEM010000002">
    <property type="protein sequence ID" value="MDO5987196.1"/>
    <property type="molecule type" value="Genomic_DNA"/>
</dbReference>
<sequence length="151" mass="16573">MKKISLSIRFGFVTSALLIAYFLILALFNKHINPAFSFFNAIITAFGICEAVRLKKLEDPDAFSYGEGFKTGIVTGFTATLVFTAFFLLYATEINVAFLPALLQTIKGGFNVDIGMVTFVVAVMGLATTVVAVLAVMQFFKKTRNIPQNHL</sequence>
<evidence type="ECO:0000313" key="3">
    <source>
        <dbReference type="Proteomes" id="UP001176891"/>
    </source>
</evidence>